<dbReference type="Proteomes" id="UP000064967">
    <property type="component" value="Chromosome"/>
</dbReference>
<dbReference type="SMART" id="SM00382">
    <property type="entry name" value="AAA"/>
    <property type="match status" value="1"/>
</dbReference>
<dbReference type="Pfam" id="PF16697">
    <property type="entry name" value="Yop-YscD_cpl"/>
    <property type="match status" value="1"/>
</dbReference>
<evidence type="ECO:0000313" key="9">
    <source>
        <dbReference type="Proteomes" id="UP000064967"/>
    </source>
</evidence>
<dbReference type="CDD" id="cd00060">
    <property type="entry name" value="FHA"/>
    <property type="match status" value="1"/>
</dbReference>
<dbReference type="InterPro" id="IPR000253">
    <property type="entry name" value="FHA_dom"/>
</dbReference>
<protein>
    <submittedName>
        <fullName evidence="8">Two component, sigma54 specific, transcriptional regulator, Fis family</fullName>
    </submittedName>
</protein>
<dbReference type="OrthoDB" id="5485507at2"/>
<dbReference type="GO" id="GO:0043565">
    <property type="term" value="F:sequence-specific DNA binding"/>
    <property type="evidence" value="ECO:0007669"/>
    <property type="project" value="InterPro"/>
</dbReference>
<dbReference type="SUPFAM" id="SSF52540">
    <property type="entry name" value="P-loop containing nucleoside triphosphate hydrolases"/>
    <property type="match status" value="1"/>
</dbReference>
<sequence>MSFKDESTNAYGAAPPLDLRSVDIVVVEGPDRGRRFVIEERIVRVGTAPGSHLRLADPTVSRVHCELRLNKGGVRILDTGSTNGTFVDGTRVRDAELVAGGTIRVGATVLLVELGEESVHIPISDSCRFGAVIGAGVEMRRVYAVLERAAPTEATVLIRGETGTGKELVAKAIHDKSSRANGPFVAVDCGAIAPTVIESELFGHVRGAFSGAVSDRKGLFEESDQGTLFLDEVGELPLSLQAKLLRVLETREVRRVGSNVNKRVDVRLLAATNRHLAQQVNEGAFRQDLYYRLAVIEVELPPLRARREDIPILAQHFYERFSGNTNPLSSELLGSLLARSWPGNIRELRNFVERLVSLGWSGAAPPKREEIPSSRVPHMPESMLMPIPVHLSLKDARGAVVEQFERFYLNALLAKTNGNVTRAAELAGVNRRFLQRMTARLGMRPTSDDQGDEEALDGPDELTEEPDSPPSSL</sequence>
<dbReference type="Pfam" id="PF25601">
    <property type="entry name" value="AAA_lid_14"/>
    <property type="match status" value="1"/>
</dbReference>
<dbReference type="PROSITE" id="PS00675">
    <property type="entry name" value="SIGMA54_INTERACT_1"/>
    <property type="match status" value="1"/>
</dbReference>
<dbReference type="Gene3D" id="2.60.200.20">
    <property type="match status" value="1"/>
</dbReference>
<feature type="compositionally biased region" description="Acidic residues" evidence="5">
    <location>
        <begin position="449"/>
        <end position="467"/>
    </location>
</feature>
<dbReference type="PANTHER" id="PTHR32071">
    <property type="entry name" value="TRANSCRIPTIONAL REGULATORY PROTEIN"/>
    <property type="match status" value="1"/>
</dbReference>
<dbReference type="InterPro" id="IPR025944">
    <property type="entry name" value="Sigma_54_int_dom_CS"/>
</dbReference>
<accession>A0A0K1PKK4</accession>
<dbReference type="AlphaFoldDB" id="A0A0K1PKK4"/>
<evidence type="ECO:0000259" key="6">
    <source>
        <dbReference type="PROSITE" id="PS50006"/>
    </source>
</evidence>
<dbReference type="KEGG" id="llu:AKJ09_00732"/>
<dbReference type="PROSITE" id="PS50006">
    <property type="entry name" value="FHA_DOMAIN"/>
    <property type="match status" value="1"/>
</dbReference>
<dbReference type="Pfam" id="PF00158">
    <property type="entry name" value="Sigma54_activat"/>
    <property type="match status" value="1"/>
</dbReference>
<dbReference type="STRING" id="1391654.AKJ09_00732"/>
<dbReference type="FunFam" id="3.40.50.300:FF:000006">
    <property type="entry name" value="DNA-binding transcriptional regulator NtrC"/>
    <property type="match status" value="1"/>
</dbReference>
<dbReference type="CDD" id="cd00009">
    <property type="entry name" value="AAA"/>
    <property type="match status" value="1"/>
</dbReference>
<evidence type="ECO:0000256" key="3">
    <source>
        <dbReference type="ARBA" id="ARBA00023015"/>
    </source>
</evidence>
<evidence type="ECO:0000256" key="4">
    <source>
        <dbReference type="ARBA" id="ARBA00023163"/>
    </source>
</evidence>
<dbReference type="InterPro" id="IPR008984">
    <property type="entry name" value="SMAD_FHA_dom_sf"/>
</dbReference>
<feature type="region of interest" description="Disordered" evidence="5">
    <location>
        <begin position="441"/>
        <end position="473"/>
    </location>
</feature>
<dbReference type="Gene3D" id="1.10.8.60">
    <property type="match status" value="1"/>
</dbReference>
<keyword evidence="4" id="KW-0804">Transcription</keyword>
<organism evidence="8 9">
    <name type="scientific">Labilithrix luteola</name>
    <dbReference type="NCBI Taxonomy" id="1391654"/>
    <lineage>
        <taxon>Bacteria</taxon>
        <taxon>Pseudomonadati</taxon>
        <taxon>Myxococcota</taxon>
        <taxon>Polyangia</taxon>
        <taxon>Polyangiales</taxon>
        <taxon>Labilitrichaceae</taxon>
        <taxon>Labilithrix</taxon>
    </lineage>
</organism>
<dbReference type="PROSITE" id="PS50045">
    <property type="entry name" value="SIGMA54_INTERACT_4"/>
    <property type="match status" value="1"/>
</dbReference>
<gene>
    <name evidence="8" type="ORF">AKJ09_00732</name>
</gene>
<dbReference type="SUPFAM" id="SSF49879">
    <property type="entry name" value="SMAD/FHA domain"/>
    <property type="match status" value="1"/>
</dbReference>
<dbReference type="PROSITE" id="PS00688">
    <property type="entry name" value="SIGMA54_INTERACT_3"/>
    <property type="match status" value="1"/>
</dbReference>
<dbReference type="GO" id="GO:0005524">
    <property type="term" value="F:ATP binding"/>
    <property type="evidence" value="ECO:0007669"/>
    <property type="project" value="UniProtKB-KW"/>
</dbReference>
<dbReference type="InterPro" id="IPR058031">
    <property type="entry name" value="AAA_lid_NorR"/>
</dbReference>
<dbReference type="InterPro" id="IPR025662">
    <property type="entry name" value="Sigma_54_int_dom_ATP-bd_1"/>
</dbReference>
<dbReference type="Gene3D" id="1.10.10.60">
    <property type="entry name" value="Homeodomain-like"/>
    <property type="match status" value="1"/>
</dbReference>
<dbReference type="Pfam" id="PF02954">
    <property type="entry name" value="HTH_8"/>
    <property type="match status" value="1"/>
</dbReference>
<evidence type="ECO:0000256" key="5">
    <source>
        <dbReference type="SAM" id="MobiDB-lite"/>
    </source>
</evidence>
<proteinExistence type="predicted"/>
<dbReference type="SUPFAM" id="SSF46689">
    <property type="entry name" value="Homeodomain-like"/>
    <property type="match status" value="1"/>
</dbReference>
<evidence type="ECO:0000256" key="2">
    <source>
        <dbReference type="ARBA" id="ARBA00022840"/>
    </source>
</evidence>
<keyword evidence="9" id="KW-1185">Reference proteome</keyword>
<dbReference type="GO" id="GO:0006355">
    <property type="term" value="P:regulation of DNA-templated transcription"/>
    <property type="evidence" value="ECO:0007669"/>
    <property type="project" value="InterPro"/>
</dbReference>
<dbReference type="RefSeq" id="WP_146645728.1">
    <property type="nucleotide sequence ID" value="NZ_CP012333.1"/>
</dbReference>
<evidence type="ECO:0000313" key="8">
    <source>
        <dbReference type="EMBL" id="AKU94068.1"/>
    </source>
</evidence>
<reference evidence="8 9" key="1">
    <citation type="submission" date="2015-08" db="EMBL/GenBank/DDBJ databases">
        <authorList>
            <person name="Babu N.S."/>
            <person name="Beckwith C.J."/>
            <person name="Beseler K.G."/>
            <person name="Brison A."/>
            <person name="Carone J.V."/>
            <person name="Caskin T.P."/>
            <person name="Diamond M."/>
            <person name="Durham M.E."/>
            <person name="Foxe J.M."/>
            <person name="Go M."/>
            <person name="Henderson B.A."/>
            <person name="Jones I.B."/>
            <person name="McGettigan J.A."/>
            <person name="Micheletti S.J."/>
            <person name="Nasrallah M.E."/>
            <person name="Ortiz D."/>
            <person name="Piller C.R."/>
            <person name="Privatt S.R."/>
            <person name="Schneider S.L."/>
            <person name="Sharp S."/>
            <person name="Smith T.C."/>
            <person name="Stanton J.D."/>
            <person name="Ullery H.E."/>
            <person name="Wilson R.J."/>
            <person name="Serrano M.G."/>
            <person name="Buck G."/>
            <person name="Lee V."/>
            <person name="Wang Y."/>
            <person name="Carvalho R."/>
            <person name="Voegtly L."/>
            <person name="Shi R."/>
            <person name="Duckworth R."/>
            <person name="Johnson A."/>
            <person name="Loviza R."/>
            <person name="Walstead R."/>
            <person name="Shah Z."/>
            <person name="Kiflezghi M."/>
            <person name="Wade K."/>
            <person name="Ball S.L."/>
            <person name="Bradley K.W."/>
            <person name="Asai D.J."/>
            <person name="Bowman C.A."/>
            <person name="Russell D.A."/>
            <person name="Pope W.H."/>
            <person name="Jacobs-Sera D."/>
            <person name="Hendrix R.W."/>
            <person name="Hatfull G.F."/>
        </authorList>
    </citation>
    <scope>NUCLEOTIDE SEQUENCE [LARGE SCALE GENOMIC DNA]</scope>
    <source>
        <strain evidence="8 9">DSM 27648</strain>
    </source>
</reference>
<evidence type="ECO:0000256" key="1">
    <source>
        <dbReference type="ARBA" id="ARBA00022741"/>
    </source>
</evidence>
<dbReference type="Gene3D" id="3.40.50.300">
    <property type="entry name" value="P-loop containing nucleotide triphosphate hydrolases"/>
    <property type="match status" value="1"/>
</dbReference>
<evidence type="ECO:0000259" key="7">
    <source>
        <dbReference type="PROSITE" id="PS50045"/>
    </source>
</evidence>
<dbReference type="EMBL" id="CP012333">
    <property type="protein sequence ID" value="AKU94068.1"/>
    <property type="molecule type" value="Genomic_DNA"/>
</dbReference>
<dbReference type="InterPro" id="IPR002078">
    <property type="entry name" value="Sigma_54_int"/>
</dbReference>
<dbReference type="InterPro" id="IPR027417">
    <property type="entry name" value="P-loop_NTPase"/>
</dbReference>
<dbReference type="InterPro" id="IPR003593">
    <property type="entry name" value="AAA+_ATPase"/>
</dbReference>
<name>A0A0K1PKK4_9BACT</name>
<keyword evidence="2" id="KW-0067">ATP-binding</keyword>
<keyword evidence="1" id="KW-0547">Nucleotide-binding</keyword>
<dbReference type="InterPro" id="IPR032030">
    <property type="entry name" value="YscD_cytoplasmic_dom"/>
</dbReference>
<dbReference type="InterPro" id="IPR009057">
    <property type="entry name" value="Homeodomain-like_sf"/>
</dbReference>
<keyword evidence="3" id="KW-0805">Transcription regulation</keyword>
<feature type="domain" description="Sigma-54 factor interaction" evidence="7">
    <location>
        <begin position="132"/>
        <end position="357"/>
    </location>
</feature>
<dbReference type="SMART" id="SM00240">
    <property type="entry name" value="FHA"/>
    <property type="match status" value="1"/>
</dbReference>
<dbReference type="InterPro" id="IPR002197">
    <property type="entry name" value="HTH_Fis"/>
</dbReference>
<feature type="domain" description="FHA" evidence="6">
    <location>
        <begin position="43"/>
        <end position="92"/>
    </location>
</feature>